<dbReference type="RefSeq" id="WP_002686770.1">
    <property type="nucleotide sequence ID" value="NZ_CM001794.1"/>
</dbReference>
<dbReference type="HOGENOM" id="CLU_1517269_0_0_12"/>
<organism evidence="1">
    <name type="scientific">Treponema denticola H1-T</name>
    <dbReference type="NCBI Taxonomy" id="999431"/>
    <lineage>
        <taxon>Bacteria</taxon>
        <taxon>Pseudomonadati</taxon>
        <taxon>Spirochaetota</taxon>
        <taxon>Spirochaetia</taxon>
        <taxon>Spirochaetales</taxon>
        <taxon>Treponemataceae</taxon>
        <taxon>Treponema</taxon>
    </lineage>
</organism>
<dbReference type="EMBL" id="AGDW01000001">
    <property type="protein sequence ID" value="EMB34546.1"/>
    <property type="molecule type" value="Genomic_DNA"/>
</dbReference>
<evidence type="ECO:0000313" key="1">
    <source>
        <dbReference type="EMBL" id="EMB34546.1"/>
    </source>
</evidence>
<dbReference type="SUPFAM" id="SSF159006">
    <property type="entry name" value="YopX-like"/>
    <property type="match status" value="1"/>
</dbReference>
<accession>M2BFE1</accession>
<gene>
    <name evidence="1" type="ORF">HMPREF9725_00085</name>
</gene>
<reference evidence="1" key="1">
    <citation type="submission" date="2012-01" db="EMBL/GenBank/DDBJ databases">
        <title>The Genome Sequence of Treponema denticola H1-T.</title>
        <authorList>
            <consortium name="The Broad Institute Genome Sequencing Platform"/>
            <person name="Earl A."/>
            <person name="Ward D."/>
            <person name="Feldgarden M."/>
            <person name="Gevers D."/>
            <person name="Blanton J.M."/>
            <person name="Fenno C.J."/>
            <person name="Baranova O.V."/>
            <person name="Mathney J."/>
            <person name="Dewhirst F.E."/>
            <person name="Izard J."/>
            <person name="Young S.K."/>
            <person name="Zeng Q."/>
            <person name="Gargeya S."/>
            <person name="Fitzgerald M."/>
            <person name="Haas B."/>
            <person name="Abouelleil A."/>
            <person name="Alvarado L."/>
            <person name="Arachchi H.M."/>
            <person name="Berlin A."/>
            <person name="Chapman S.B."/>
            <person name="Gearin G."/>
            <person name="Goldberg J."/>
            <person name="Griggs A."/>
            <person name="Gujja S."/>
            <person name="Hansen M."/>
            <person name="Heiman D."/>
            <person name="Howarth C."/>
            <person name="Larimer J."/>
            <person name="Lui A."/>
            <person name="MacDonald P.J.P."/>
            <person name="McCowen C."/>
            <person name="Montmayeur A."/>
            <person name="Murphy C."/>
            <person name="Neiman D."/>
            <person name="Pearson M."/>
            <person name="Priest M."/>
            <person name="Roberts A."/>
            <person name="Saif S."/>
            <person name="Shea T."/>
            <person name="Sisk P."/>
            <person name="Stolte C."/>
            <person name="Sykes S."/>
            <person name="Wortman J."/>
            <person name="Nusbaum C."/>
            <person name="Birren B."/>
        </authorList>
    </citation>
    <scope>NUCLEOTIDE SEQUENCE [LARGE SCALE GENOMIC DNA]</scope>
    <source>
        <strain evidence="1">H1-T</strain>
    </source>
</reference>
<dbReference type="PATRIC" id="fig|999431.4.peg.88"/>
<sequence>MKFDVDLYKVKALERCEDPKEEHILCGFYYEVAGVDFLDVGNEGFAERLEYPINTYPIRPYTVCRNTGVKINGEYLYEFDLVIFGNDDRMGIIVWNEFVMSYVINPSNNYSSFLQLKGPDSHIKKIIGNYILSDADSKKFQKYSDDLDAKYRGPEPTVECRSQQHINREIKRFLPKN</sequence>
<evidence type="ECO:0008006" key="2">
    <source>
        <dbReference type="Google" id="ProtNLM"/>
    </source>
</evidence>
<name>M2BFE1_TREDN</name>
<proteinExistence type="predicted"/>
<dbReference type="Proteomes" id="UP000011708">
    <property type="component" value="Chromosome"/>
</dbReference>
<dbReference type="AlphaFoldDB" id="M2BFE1"/>
<comment type="caution">
    <text evidence="1">The sequence shown here is derived from an EMBL/GenBank/DDBJ whole genome shotgun (WGS) entry which is preliminary data.</text>
</comment>
<protein>
    <recommendedName>
        <fullName evidence="2">YopX protein domain-containing protein</fullName>
    </recommendedName>
</protein>